<proteinExistence type="predicted"/>
<protein>
    <submittedName>
        <fullName evidence="4">Otogelin</fullName>
    </submittedName>
</protein>
<dbReference type="GO" id="GO:0031012">
    <property type="term" value="C:extracellular matrix"/>
    <property type="evidence" value="ECO:0007669"/>
    <property type="project" value="TreeGrafter"/>
</dbReference>
<evidence type="ECO:0000259" key="3">
    <source>
        <dbReference type="PROSITE" id="PS51233"/>
    </source>
</evidence>
<reference evidence="4 5" key="1">
    <citation type="submission" date="2019-03" db="EMBL/GenBank/DDBJ databases">
        <title>First draft genome of Liparis tanakae, snailfish: a comprehensive survey of snailfish specific genes.</title>
        <authorList>
            <person name="Kim W."/>
            <person name="Song I."/>
            <person name="Jeong J.-H."/>
            <person name="Kim D."/>
            <person name="Kim S."/>
            <person name="Ryu S."/>
            <person name="Song J.Y."/>
            <person name="Lee S.K."/>
        </authorList>
    </citation>
    <scope>NUCLEOTIDE SEQUENCE [LARGE SCALE GENOMIC DNA]</scope>
    <source>
        <tissue evidence="4">Muscle</tissue>
    </source>
</reference>
<dbReference type="PANTHER" id="PTHR11339:SF225">
    <property type="entry name" value="OTOGELIN-LIKE PROTEIN"/>
    <property type="match status" value="1"/>
</dbReference>
<accession>A0A4Z2E736</accession>
<dbReference type="PROSITE" id="PS51233">
    <property type="entry name" value="VWFD"/>
    <property type="match status" value="1"/>
</dbReference>
<dbReference type="Pfam" id="PF00094">
    <property type="entry name" value="VWD"/>
    <property type="match status" value="1"/>
</dbReference>
<evidence type="ECO:0000256" key="1">
    <source>
        <dbReference type="ARBA" id="ARBA00023157"/>
    </source>
</evidence>
<dbReference type="OrthoDB" id="8860203at2759"/>
<feature type="domain" description="VWFD" evidence="3">
    <location>
        <begin position="1"/>
        <end position="69"/>
    </location>
</feature>
<comment type="caution">
    <text evidence="4">The sequence shown here is derived from an EMBL/GenBank/DDBJ whole genome shotgun (WGS) entry which is preliminary data.</text>
</comment>
<keyword evidence="1" id="KW-1015">Disulfide bond</keyword>
<evidence type="ECO:0000313" key="4">
    <source>
        <dbReference type="EMBL" id="TNN24628.1"/>
    </source>
</evidence>
<gene>
    <name evidence="4" type="primary">Otog_0</name>
    <name evidence="4" type="ORF">EYF80_065245</name>
</gene>
<dbReference type="Proteomes" id="UP000314294">
    <property type="component" value="Unassembled WGS sequence"/>
</dbReference>
<dbReference type="AlphaFoldDB" id="A0A4Z2E736"/>
<keyword evidence="5" id="KW-1185">Reference proteome</keyword>
<evidence type="ECO:0000256" key="2">
    <source>
        <dbReference type="ARBA" id="ARBA00023180"/>
    </source>
</evidence>
<organism evidence="4 5">
    <name type="scientific">Liparis tanakae</name>
    <name type="common">Tanaka's snailfish</name>
    <dbReference type="NCBI Taxonomy" id="230148"/>
    <lineage>
        <taxon>Eukaryota</taxon>
        <taxon>Metazoa</taxon>
        <taxon>Chordata</taxon>
        <taxon>Craniata</taxon>
        <taxon>Vertebrata</taxon>
        <taxon>Euteleostomi</taxon>
        <taxon>Actinopterygii</taxon>
        <taxon>Neopterygii</taxon>
        <taxon>Teleostei</taxon>
        <taxon>Neoteleostei</taxon>
        <taxon>Acanthomorphata</taxon>
        <taxon>Eupercaria</taxon>
        <taxon>Perciformes</taxon>
        <taxon>Cottioidei</taxon>
        <taxon>Cottales</taxon>
        <taxon>Liparidae</taxon>
        <taxon>Liparis</taxon>
    </lineage>
</organism>
<dbReference type="InterPro" id="IPR050780">
    <property type="entry name" value="Mucin_vWF_Thrombospondin_sf"/>
</dbReference>
<dbReference type="GO" id="GO:0005615">
    <property type="term" value="C:extracellular space"/>
    <property type="evidence" value="ECO:0007669"/>
    <property type="project" value="TreeGrafter"/>
</dbReference>
<dbReference type="PANTHER" id="PTHR11339">
    <property type="entry name" value="EXTRACELLULAR MATRIX GLYCOPROTEIN RELATED"/>
    <property type="match status" value="1"/>
</dbReference>
<dbReference type="InterPro" id="IPR001846">
    <property type="entry name" value="VWF_type-D"/>
</dbReference>
<sequence>MGLDVSGHIDTLEVQKLTSVFTQLKVGIGLRLHYDGRGGRVYLQLDSRWRGQTLGLCGTFNGNLRDDFL</sequence>
<keyword evidence="2" id="KW-0325">Glycoprotein</keyword>
<evidence type="ECO:0000313" key="5">
    <source>
        <dbReference type="Proteomes" id="UP000314294"/>
    </source>
</evidence>
<name>A0A4Z2E736_9TELE</name>
<dbReference type="EMBL" id="SRLO01014784">
    <property type="protein sequence ID" value="TNN24628.1"/>
    <property type="molecule type" value="Genomic_DNA"/>
</dbReference>